<keyword evidence="6" id="KW-1003">Cell membrane</keyword>
<dbReference type="EMBL" id="WTYP01000002">
    <property type="protein sequence ID" value="MXP48024.1"/>
    <property type="molecule type" value="Genomic_DNA"/>
</dbReference>
<comment type="subunit">
    <text evidence="4">The accessory proteins ExbB and ExbD seem to form a complex with TonB.</text>
</comment>
<evidence type="ECO:0000256" key="3">
    <source>
        <dbReference type="ARBA" id="ARBA00005811"/>
    </source>
</evidence>
<keyword evidence="15" id="KW-1185">Reference proteome</keyword>
<dbReference type="RefSeq" id="WP_160731252.1">
    <property type="nucleotide sequence ID" value="NZ_WTYP01000002.1"/>
</dbReference>
<proteinExistence type="inferred from homology"/>
<evidence type="ECO:0000256" key="4">
    <source>
        <dbReference type="ARBA" id="ARBA00011471"/>
    </source>
</evidence>
<keyword evidence="11 13" id="KW-0472">Membrane</keyword>
<dbReference type="OrthoDB" id="9798629at2"/>
<dbReference type="AlphaFoldDB" id="A0A6I4V6V9"/>
<dbReference type="Pfam" id="PF02472">
    <property type="entry name" value="ExbD"/>
    <property type="match status" value="1"/>
</dbReference>
<dbReference type="PANTHER" id="PTHR30558:SF12">
    <property type="entry name" value="BIOPOLYMER TRANSPORT PROTEIN EXBD"/>
    <property type="match status" value="1"/>
</dbReference>
<evidence type="ECO:0000256" key="8">
    <source>
        <dbReference type="ARBA" id="ARBA00022692"/>
    </source>
</evidence>
<evidence type="ECO:0000256" key="9">
    <source>
        <dbReference type="ARBA" id="ARBA00022927"/>
    </source>
</evidence>
<evidence type="ECO:0000256" key="1">
    <source>
        <dbReference type="ARBA" id="ARBA00003540"/>
    </source>
</evidence>
<keyword evidence="7" id="KW-0997">Cell inner membrane</keyword>
<evidence type="ECO:0000256" key="10">
    <source>
        <dbReference type="ARBA" id="ARBA00022989"/>
    </source>
</evidence>
<dbReference type="Proteomes" id="UP000471435">
    <property type="component" value="Unassembled WGS sequence"/>
</dbReference>
<comment type="similarity">
    <text evidence="3 12">Belongs to the ExbD/TolR family.</text>
</comment>
<evidence type="ECO:0000256" key="7">
    <source>
        <dbReference type="ARBA" id="ARBA00022519"/>
    </source>
</evidence>
<keyword evidence="10 13" id="KW-1133">Transmembrane helix</keyword>
<keyword evidence="9 12" id="KW-0653">Protein transport</keyword>
<evidence type="ECO:0000256" key="13">
    <source>
        <dbReference type="SAM" id="Phobius"/>
    </source>
</evidence>
<dbReference type="GO" id="GO:0005886">
    <property type="term" value="C:plasma membrane"/>
    <property type="evidence" value="ECO:0007669"/>
    <property type="project" value="UniProtKB-SubCell"/>
</dbReference>
<dbReference type="GO" id="GO:0022857">
    <property type="term" value="F:transmembrane transporter activity"/>
    <property type="evidence" value="ECO:0007669"/>
    <property type="project" value="InterPro"/>
</dbReference>
<accession>A0A6I4V6V9</accession>
<comment type="function">
    <text evidence="1">Involved in the TonB-dependent energy-dependent transport of various receptor-bound substrates.</text>
</comment>
<comment type="caution">
    <text evidence="14">The sequence shown here is derived from an EMBL/GenBank/DDBJ whole genome shotgun (WGS) entry which is preliminary data.</text>
</comment>
<keyword evidence="8 12" id="KW-0812">Transmembrane</keyword>
<evidence type="ECO:0000256" key="12">
    <source>
        <dbReference type="RuleBase" id="RU003879"/>
    </source>
</evidence>
<dbReference type="PANTHER" id="PTHR30558">
    <property type="entry name" value="EXBD MEMBRANE COMPONENT OF PMF-DRIVEN MACROMOLECULE IMPORT SYSTEM"/>
    <property type="match status" value="1"/>
</dbReference>
<reference evidence="14 15" key="1">
    <citation type="submission" date="2019-12" db="EMBL/GenBank/DDBJ databases">
        <title>Genomic-based taxomic classification of the family Erythrobacteraceae.</title>
        <authorList>
            <person name="Xu L."/>
        </authorList>
    </citation>
    <scope>NUCLEOTIDE SEQUENCE [LARGE SCALE GENOMIC DNA]</scope>
    <source>
        <strain evidence="14 15">SW-109</strain>
    </source>
</reference>
<protein>
    <submittedName>
        <fullName evidence="14">Biopolymer transporter ExbD</fullName>
    </submittedName>
</protein>
<evidence type="ECO:0000256" key="6">
    <source>
        <dbReference type="ARBA" id="ARBA00022475"/>
    </source>
</evidence>
<gene>
    <name evidence="14" type="ORF">GRI43_11575</name>
</gene>
<comment type="subcellular location">
    <subcellularLocation>
        <location evidence="2">Cell inner membrane</location>
        <topology evidence="2">Single-pass type II membrane protein</topology>
    </subcellularLocation>
    <subcellularLocation>
        <location evidence="12">Cell membrane</location>
        <topology evidence="12">Single-pass type II membrane protein</topology>
    </subcellularLocation>
</comment>
<evidence type="ECO:0000256" key="5">
    <source>
        <dbReference type="ARBA" id="ARBA00022448"/>
    </source>
</evidence>
<name>A0A6I4V6V9_9SPHN</name>
<evidence type="ECO:0000256" key="2">
    <source>
        <dbReference type="ARBA" id="ARBA00004249"/>
    </source>
</evidence>
<evidence type="ECO:0000313" key="15">
    <source>
        <dbReference type="Proteomes" id="UP000471435"/>
    </source>
</evidence>
<dbReference type="GO" id="GO:0015031">
    <property type="term" value="P:protein transport"/>
    <property type="evidence" value="ECO:0007669"/>
    <property type="project" value="UniProtKB-KW"/>
</dbReference>
<dbReference type="InterPro" id="IPR003400">
    <property type="entry name" value="ExbD"/>
</dbReference>
<evidence type="ECO:0000256" key="11">
    <source>
        <dbReference type="ARBA" id="ARBA00023136"/>
    </source>
</evidence>
<sequence>MPFTTAPSHEGPMKDLNITPFIDVLLVLLVLLIMTIPIMTNVTEVELPNGDGGLEPDPVINVVGLTAGDQMLWNGEPVDKPTLESSIARALALPTEPVLRFSPDPAASYNASAKTILVIKDSGSKKFAFDRLHEHKTFARAE</sequence>
<keyword evidence="5 12" id="KW-0813">Transport</keyword>
<evidence type="ECO:0000313" key="14">
    <source>
        <dbReference type="EMBL" id="MXP48024.1"/>
    </source>
</evidence>
<organism evidence="14 15">
    <name type="scientific">Pontixanthobacter luteolus</name>
    <dbReference type="NCBI Taxonomy" id="295089"/>
    <lineage>
        <taxon>Bacteria</taxon>
        <taxon>Pseudomonadati</taxon>
        <taxon>Pseudomonadota</taxon>
        <taxon>Alphaproteobacteria</taxon>
        <taxon>Sphingomonadales</taxon>
        <taxon>Erythrobacteraceae</taxon>
        <taxon>Pontixanthobacter</taxon>
    </lineage>
</organism>
<feature type="transmembrane region" description="Helical" evidence="13">
    <location>
        <begin position="21"/>
        <end position="39"/>
    </location>
</feature>